<dbReference type="PANTHER" id="PTHR43092:SF2">
    <property type="entry name" value="HERCYNYLCYSTEINE SULFOXIDE LYASE"/>
    <property type="match status" value="1"/>
</dbReference>
<evidence type="ECO:0000313" key="3">
    <source>
        <dbReference type="EMBL" id="OAA69729.1"/>
    </source>
</evidence>
<proteinExistence type="predicted"/>
<keyword evidence="3" id="KW-0808">Transferase</keyword>
<evidence type="ECO:0000259" key="2">
    <source>
        <dbReference type="Pfam" id="PF00266"/>
    </source>
</evidence>
<accession>A0A162MSR5</accession>
<dbReference type="GeneID" id="30019291"/>
<comment type="caution">
    <text evidence="3">The sequence shown here is derived from an EMBL/GenBank/DDBJ whole genome shotgun (WGS) entry which is preliminary data.</text>
</comment>
<gene>
    <name evidence="3" type="ORF">ISF_02999</name>
</gene>
<dbReference type="Pfam" id="PF00266">
    <property type="entry name" value="Aminotran_5"/>
    <property type="match status" value="1"/>
</dbReference>
<keyword evidence="1" id="KW-0663">Pyridoxal phosphate</keyword>
<evidence type="ECO:0000256" key="1">
    <source>
        <dbReference type="ARBA" id="ARBA00022898"/>
    </source>
</evidence>
<name>A0A162MSR5_CORFA</name>
<dbReference type="Proteomes" id="UP000076744">
    <property type="component" value="Unassembled WGS sequence"/>
</dbReference>
<dbReference type="PANTHER" id="PTHR43092">
    <property type="entry name" value="L-CYSTEINE DESULFHYDRASE"/>
    <property type="match status" value="1"/>
</dbReference>
<dbReference type="Gene3D" id="3.40.640.10">
    <property type="entry name" value="Type I PLP-dependent aspartate aminotransferase-like (Major domain)"/>
    <property type="match status" value="1"/>
</dbReference>
<feature type="domain" description="Aminotransferase class V" evidence="2">
    <location>
        <begin position="77"/>
        <end position="260"/>
    </location>
</feature>
<dbReference type="AlphaFoldDB" id="A0A162MSR5"/>
<dbReference type="SUPFAM" id="SSF53383">
    <property type="entry name" value="PLP-dependent transferases"/>
    <property type="match status" value="1"/>
</dbReference>
<reference evidence="3 4" key="1">
    <citation type="journal article" date="2016" name="Genome Biol. Evol.">
        <title>Divergent and convergent evolution of fungal pathogenicity.</title>
        <authorList>
            <person name="Shang Y."/>
            <person name="Xiao G."/>
            <person name="Zheng P."/>
            <person name="Cen K."/>
            <person name="Zhan S."/>
            <person name="Wang C."/>
        </authorList>
    </citation>
    <scope>NUCLEOTIDE SEQUENCE [LARGE SCALE GENOMIC DNA]</scope>
    <source>
        <strain evidence="3 4">ARSEF 2679</strain>
    </source>
</reference>
<dbReference type="InterPro" id="IPR015421">
    <property type="entry name" value="PyrdxlP-dep_Trfase_major"/>
</dbReference>
<dbReference type="GO" id="GO:0016740">
    <property type="term" value="F:transferase activity"/>
    <property type="evidence" value="ECO:0007669"/>
    <property type="project" value="UniProtKB-KW"/>
</dbReference>
<dbReference type="InterPro" id="IPR000192">
    <property type="entry name" value="Aminotrans_V_dom"/>
</dbReference>
<dbReference type="STRING" id="1081104.A0A162MSR5"/>
<sequence length="461" mass="50989">MAGDASTPQGDALPTRGKYLEFGGELKKLFPQSQDWVNLNHGSYGTMPLAVREKFRAYQDLSEAAPDKYIRYDQGLLIDEARAAVSALVRAPPDTLVFVTNATEAVNTVLRNLQWNPDGKDVILFFSTIYPACAKAADFLVDYFGPDRVSVHEIPLTYPLEDEDILRLFRQAVADVERQGKRARVCAFDVVSSNPGVVFPWVALTEVCAELGVLSLVDGAQGVGMVPLDLAAADPDFFTSNCHKWLHSPRGCALLYVPARNQHLVTTTLATSHGYVPRAAVRREVLPPNAKPAFVRGFELVATKDRSQDIVTKDAIAWRRDACGGEERIMAYLWGLNKKGSEYVAGELGTEVLENGRGTLTNCAMGNVALPIWFVKGEGEADKGAKEGDVVLPGEDAGLVRQWIMEKMKDEYRTLMPLFEMGGRMWVRISAQIYLDMKDYEYAAKVLKELVARVSNGEYKN</sequence>
<dbReference type="InterPro" id="IPR015424">
    <property type="entry name" value="PyrdxlP-dep_Trfase"/>
</dbReference>
<dbReference type="EMBL" id="AZHB01000005">
    <property type="protein sequence ID" value="OAA69729.1"/>
    <property type="molecule type" value="Genomic_DNA"/>
</dbReference>
<keyword evidence="4" id="KW-1185">Reference proteome</keyword>
<dbReference type="RefSeq" id="XP_018706333.1">
    <property type="nucleotide sequence ID" value="XM_018846605.1"/>
</dbReference>
<organism evidence="3 4">
    <name type="scientific">Cordyceps fumosorosea (strain ARSEF 2679)</name>
    <name type="common">Isaria fumosorosea</name>
    <dbReference type="NCBI Taxonomy" id="1081104"/>
    <lineage>
        <taxon>Eukaryota</taxon>
        <taxon>Fungi</taxon>
        <taxon>Dikarya</taxon>
        <taxon>Ascomycota</taxon>
        <taxon>Pezizomycotina</taxon>
        <taxon>Sordariomycetes</taxon>
        <taxon>Hypocreomycetidae</taxon>
        <taxon>Hypocreales</taxon>
        <taxon>Cordycipitaceae</taxon>
        <taxon>Cordyceps</taxon>
    </lineage>
</organism>
<dbReference type="OrthoDB" id="5978656at2759"/>
<evidence type="ECO:0000313" key="4">
    <source>
        <dbReference type="Proteomes" id="UP000076744"/>
    </source>
</evidence>
<protein>
    <submittedName>
        <fullName evidence="3">Pyridoxal phosphate-dependent transferase, major domain protein</fullName>
    </submittedName>
</protein>